<name>U4L9I5_PYROM</name>
<dbReference type="Proteomes" id="UP000018144">
    <property type="component" value="Unassembled WGS sequence"/>
</dbReference>
<reference evidence="1 2" key="1">
    <citation type="journal article" date="2013" name="PLoS Genet.">
        <title>The genome and development-dependent transcriptomes of Pyronema confluens: a window into fungal evolution.</title>
        <authorList>
            <person name="Traeger S."/>
            <person name="Altegoer F."/>
            <person name="Freitag M."/>
            <person name="Gabaldon T."/>
            <person name="Kempken F."/>
            <person name="Kumar A."/>
            <person name="Marcet-Houben M."/>
            <person name="Poggeler S."/>
            <person name="Stajich J.E."/>
            <person name="Nowrousian M."/>
        </authorList>
    </citation>
    <scope>NUCLEOTIDE SEQUENCE [LARGE SCALE GENOMIC DNA]</scope>
    <source>
        <strain evidence="2">CBS 100304</strain>
        <tissue evidence="1">Vegetative mycelium</tissue>
    </source>
</reference>
<proteinExistence type="predicted"/>
<keyword evidence="2" id="KW-1185">Reference proteome</keyword>
<evidence type="ECO:0000313" key="1">
    <source>
        <dbReference type="EMBL" id="CCX10260.1"/>
    </source>
</evidence>
<dbReference type="AlphaFoldDB" id="U4L9I5"/>
<protein>
    <submittedName>
        <fullName evidence="1">Uncharacterized protein</fullName>
    </submittedName>
</protein>
<accession>U4L9I5</accession>
<dbReference type="EMBL" id="HF935530">
    <property type="protein sequence ID" value="CCX10260.1"/>
    <property type="molecule type" value="Genomic_DNA"/>
</dbReference>
<gene>
    <name evidence="1" type="ORF">PCON_09854</name>
</gene>
<organism evidence="1 2">
    <name type="scientific">Pyronema omphalodes (strain CBS 100304)</name>
    <name type="common">Pyronema confluens</name>
    <dbReference type="NCBI Taxonomy" id="1076935"/>
    <lineage>
        <taxon>Eukaryota</taxon>
        <taxon>Fungi</taxon>
        <taxon>Dikarya</taxon>
        <taxon>Ascomycota</taxon>
        <taxon>Pezizomycotina</taxon>
        <taxon>Pezizomycetes</taxon>
        <taxon>Pezizales</taxon>
        <taxon>Pyronemataceae</taxon>
        <taxon>Pyronema</taxon>
    </lineage>
</organism>
<sequence length="203" mass="22602">MDIVAQSNGDLVVRGLAVISPDITFAGKLKYNKQCQRIEIDFTESPLAFYWNGRRVSALIVYLHGSPKYGGTYRNARNEVTFISYGENVITRSVNINFAELGAADEPPFGSYPNELWPIGQTDLGWSVRINAGNHWGNHQPMYEETNAIPSGELIRANIPRDPSLHDYEFDADDDDDINLDISRIQRGLGPGEEAEVGITIKS</sequence>
<evidence type="ECO:0000313" key="2">
    <source>
        <dbReference type="Proteomes" id="UP000018144"/>
    </source>
</evidence>